<protein>
    <submittedName>
        <fullName evidence="3">DUF427 domain-containing protein</fullName>
    </submittedName>
</protein>
<dbReference type="Gene3D" id="2.170.150.40">
    <property type="entry name" value="Domain of unknown function (DUF427)"/>
    <property type="match status" value="1"/>
</dbReference>
<reference evidence="3 4" key="1">
    <citation type="submission" date="2019-09" db="EMBL/GenBank/DDBJ databases">
        <title>Segnochrobactrum spirostomi gen. nov., sp. nov., isolated from the ciliate Spirostomum cf. yagiui and description of a novel family, Segnochrobactraceae fam. nov. within the order Rhizobiales of the class Alphaproteobacteria.</title>
        <authorList>
            <person name="Akter S."/>
            <person name="Shazib S.U.A."/>
            <person name="Shin M.K."/>
        </authorList>
    </citation>
    <scope>NUCLEOTIDE SEQUENCE [LARGE SCALE GENOMIC DNA]</scope>
    <source>
        <strain evidence="3 4">Sp-1</strain>
    </source>
</reference>
<organism evidence="3 4">
    <name type="scientific">Segnochrobactrum spirostomi</name>
    <dbReference type="NCBI Taxonomy" id="2608987"/>
    <lineage>
        <taxon>Bacteria</taxon>
        <taxon>Pseudomonadati</taxon>
        <taxon>Pseudomonadota</taxon>
        <taxon>Alphaproteobacteria</taxon>
        <taxon>Hyphomicrobiales</taxon>
        <taxon>Segnochrobactraceae</taxon>
        <taxon>Segnochrobactrum</taxon>
    </lineage>
</organism>
<dbReference type="InterPro" id="IPR038694">
    <property type="entry name" value="DUF427_sf"/>
</dbReference>
<dbReference type="AlphaFoldDB" id="A0A6A7Y637"/>
<evidence type="ECO:0000313" key="4">
    <source>
        <dbReference type="Proteomes" id="UP000332515"/>
    </source>
</evidence>
<sequence length="125" mass="13970">MQGRRSDESPGPDHPITLTPCPTRIRVLHDGHPVADTEAAIRLQEASYPPVYYIPRDDVVMGFFGKTRRVSECPYKGTASYYSLNIGGDVIEDAAWSYETPYPAMLPIEGYLAFYPDKVTIEEIG</sequence>
<dbReference type="EMBL" id="VWNA01000001">
    <property type="protein sequence ID" value="MQT13777.1"/>
    <property type="molecule type" value="Genomic_DNA"/>
</dbReference>
<dbReference type="PANTHER" id="PTHR34310:SF9">
    <property type="entry name" value="BLR5716 PROTEIN"/>
    <property type="match status" value="1"/>
</dbReference>
<dbReference type="PANTHER" id="PTHR34310">
    <property type="entry name" value="DUF427 DOMAIN PROTEIN (AFU_ORTHOLOGUE AFUA_3G02220)"/>
    <property type="match status" value="1"/>
</dbReference>
<gene>
    <name evidence="3" type="ORF">F0357_14230</name>
</gene>
<dbReference type="Proteomes" id="UP000332515">
    <property type="component" value="Unassembled WGS sequence"/>
</dbReference>
<proteinExistence type="predicted"/>
<evidence type="ECO:0000259" key="2">
    <source>
        <dbReference type="Pfam" id="PF04248"/>
    </source>
</evidence>
<dbReference type="InterPro" id="IPR007361">
    <property type="entry name" value="DUF427"/>
</dbReference>
<keyword evidence="4" id="KW-1185">Reference proteome</keyword>
<feature type="region of interest" description="Disordered" evidence="1">
    <location>
        <begin position="1"/>
        <end position="20"/>
    </location>
</feature>
<feature type="domain" description="DUF427" evidence="2">
    <location>
        <begin position="25"/>
        <end position="117"/>
    </location>
</feature>
<comment type="caution">
    <text evidence="3">The sequence shown here is derived from an EMBL/GenBank/DDBJ whole genome shotgun (WGS) entry which is preliminary data.</text>
</comment>
<evidence type="ECO:0000313" key="3">
    <source>
        <dbReference type="EMBL" id="MQT13777.1"/>
    </source>
</evidence>
<accession>A0A6A7Y637</accession>
<name>A0A6A7Y637_9HYPH</name>
<dbReference type="Pfam" id="PF04248">
    <property type="entry name" value="NTP_transf_9"/>
    <property type="match status" value="1"/>
</dbReference>
<evidence type="ECO:0000256" key="1">
    <source>
        <dbReference type="SAM" id="MobiDB-lite"/>
    </source>
</evidence>